<dbReference type="Pfam" id="PF02627">
    <property type="entry name" value="CMD"/>
    <property type="match status" value="2"/>
</dbReference>
<gene>
    <name evidence="2" type="ORF">SAMN02746066_02313</name>
</gene>
<dbReference type="GO" id="GO:0051920">
    <property type="term" value="F:peroxiredoxin activity"/>
    <property type="evidence" value="ECO:0007669"/>
    <property type="project" value="InterPro"/>
</dbReference>
<feature type="domain" description="Carboxymuconolactone decarboxylase-like" evidence="1">
    <location>
        <begin position="28"/>
        <end position="112"/>
    </location>
</feature>
<dbReference type="PANTHER" id="PTHR33570">
    <property type="entry name" value="4-CARBOXYMUCONOLACTONE DECARBOXYLASE FAMILY PROTEIN"/>
    <property type="match status" value="1"/>
</dbReference>
<dbReference type="Gene3D" id="1.20.1290.10">
    <property type="entry name" value="AhpD-like"/>
    <property type="match status" value="1"/>
</dbReference>
<proteinExistence type="predicted"/>
<dbReference type="EMBL" id="FRCP01000011">
    <property type="protein sequence ID" value="SHM52967.1"/>
    <property type="molecule type" value="Genomic_DNA"/>
</dbReference>
<dbReference type="InterPro" id="IPR029032">
    <property type="entry name" value="AhpD-like"/>
</dbReference>
<keyword evidence="3" id="KW-1185">Reference proteome</keyword>
<dbReference type="Proteomes" id="UP000184038">
    <property type="component" value="Unassembled WGS sequence"/>
</dbReference>
<organism evidence="2 3">
    <name type="scientific">Anaerosporobacter mobilis DSM 15930</name>
    <dbReference type="NCBI Taxonomy" id="1120996"/>
    <lineage>
        <taxon>Bacteria</taxon>
        <taxon>Bacillati</taxon>
        <taxon>Bacillota</taxon>
        <taxon>Clostridia</taxon>
        <taxon>Lachnospirales</taxon>
        <taxon>Lachnospiraceae</taxon>
        <taxon>Anaerosporobacter</taxon>
    </lineage>
</organism>
<reference evidence="2 3" key="1">
    <citation type="submission" date="2016-11" db="EMBL/GenBank/DDBJ databases">
        <authorList>
            <person name="Jaros S."/>
            <person name="Januszkiewicz K."/>
            <person name="Wedrychowicz H."/>
        </authorList>
    </citation>
    <scope>NUCLEOTIDE SEQUENCE [LARGE SCALE GENOMIC DNA]</scope>
    <source>
        <strain evidence="2 3">DSM 15930</strain>
    </source>
</reference>
<feature type="domain" description="Carboxymuconolactone decarboxylase-like" evidence="1">
    <location>
        <begin position="164"/>
        <end position="246"/>
    </location>
</feature>
<dbReference type="PANTHER" id="PTHR33570:SF2">
    <property type="entry name" value="CARBOXYMUCONOLACTONE DECARBOXYLASE-LIKE DOMAIN-CONTAINING PROTEIN"/>
    <property type="match status" value="1"/>
</dbReference>
<dbReference type="AlphaFoldDB" id="A0A1M7JKE6"/>
<accession>A0A1M7JKE6</accession>
<evidence type="ECO:0000259" key="1">
    <source>
        <dbReference type="Pfam" id="PF02627"/>
    </source>
</evidence>
<dbReference type="STRING" id="1120996.SAMN02746066_02313"/>
<evidence type="ECO:0000313" key="3">
    <source>
        <dbReference type="Proteomes" id="UP000184038"/>
    </source>
</evidence>
<protein>
    <submittedName>
        <fullName evidence="2">4-carboxymuconolactone decarboxylase</fullName>
    </submittedName>
</protein>
<evidence type="ECO:0000313" key="2">
    <source>
        <dbReference type="EMBL" id="SHM52967.1"/>
    </source>
</evidence>
<dbReference type="SUPFAM" id="SSF69118">
    <property type="entry name" value="AhpD-like"/>
    <property type="match status" value="1"/>
</dbReference>
<dbReference type="InterPro" id="IPR052512">
    <property type="entry name" value="4CMD/NDH-1_regulator"/>
</dbReference>
<dbReference type="InterPro" id="IPR003779">
    <property type="entry name" value="CMD-like"/>
</dbReference>
<name>A0A1M7JKE6_9FIRM</name>
<sequence>MNRIDKCEDVYEKLFGGKPADLKTGNDPEMMMILQRFIFGEVFDIGELKEADRELITVACLATLQAIPQLKAHTQAALNVGNTPLTIREVIYQCAPFIGFPRTLNAIEAMNEVFEKNDISLPLELGGTVKEEERYVKGLEIQAPIYGNEIKDKYAELPDGMGEALPRFLTELCFGDFYTRKGLDKKQRELLMLCVLATLRADTQILAHAIGNLKVGNSKATMYGAMIQCLPYIGFPAVFEAINIIKDVEEV</sequence>
<dbReference type="RefSeq" id="WP_073287781.1">
    <property type="nucleotide sequence ID" value="NZ_FRCP01000011.1"/>
</dbReference>
<dbReference type="OrthoDB" id="9802489at2"/>